<protein>
    <submittedName>
        <fullName evidence="1">Uncharacterized protein</fullName>
    </submittedName>
</protein>
<sequence length="425" mass="46656">MIVFPHANQQTMDEDEFLARWLVWFDGPRSFGKAEATDAVPRLHSAVGYQALLDQERGHGLDAFCRRIVRPPYRNTMQATGPFMRANAHVLKPATVMSTTGRNALGARLRAEVCARLGRIRANSALMVAAEAHVASDIDVERAGQIWEAVGTAPISTNDTSRAARPAAPSALRGRKDFVKQLVTTIAEEPFQPRYRGRCIGQPVVGWTNRLTSYFWPRPEVGLEPTAAALHQLEEEGRIVVGLLDDRSDAAQQRTVEWAERILAWGGVPQRAVTADIVRAVIRAALTREPGSAPMNSGWTKVAAFATAPLEDQDRADAIWDSRVSWSLVRRADGIFSAAGISALPDWFWPIGKVPGRGGTRWSQPVQSFWPNGYGRWSAHFAAADLIRAIRDELNGSGVAAHDASGSQVAWSIRAVEMVLFMDGY</sequence>
<gene>
    <name evidence="2" type="ORF">GWK15_14965</name>
    <name evidence="1" type="ORF">GXW75_14585</name>
</gene>
<reference evidence="1" key="1">
    <citation type="submission" date="2020-01" db="EMBL/GenBank/DDBJ databases">
        <authorList>
            <person name="Rat A."/>
        </authorList>
    </citation>
    <scope>NUCLEOTIDE SEQUENCE</scope>
    <source>
        <strain evidence="1">LMG 31161</strain>
    </source>
</reference>
<evidence type="ECO:0000313" key="1">
    <source>
        <dbReference type="EMBL" id="MBR0660484.1"/>
    </source>
</evidence>
<accession>A0A9X9WJH4</accession>
<dbReference type="Proteomes" id="UP000746741">
    <property type="component" value="Unassembled WGS sequence"/>
</dbReference>
<evidence type="ECO:0000313" key="3">
    <source>
        <dbReference type="Proteomes" id="UP000746741"/>
    </source>
</evidence>
<name>A0A9X9WJH4_9PROT</name>
<evidence type="ECO:0000313" key="2">
    <source>
        <dbReference type="EMBL" id="NKE18252.1"/>
    </source>
</evidence>
<dbReference type="RefSeq" id="WP_168042163.1">
    <property type="nucleotide sequence ID" value="NZ_JAAEDK010000031.1"/>
</dbReference>
<comment type="caution">
    <text evidence="1">The sequence shown here is derived from an EMBL/GenBank/DDBJ whole genome shotgun (WGS) entry which is preliminary data.</text>
</comment>
<reference evidence="2 3" key="2">
    <citation type="submission" date="2020-02" db="EMBL/GenBank/DDBJ databases">
        <authorList>
            <person name="Sun Q."/>
            <person name="Inoue M."/>
        </authorList>
    </citation>
    <scope>NUCLEOTIDE SEQUENCE [LARGE SCALE GENOMIC DNA]</scope>
    <source>
        <strain evidence="2 3">KCTC 22478</strain>
    </source>
</reference>
<dbReference type="EMBL" id="JAAVUP010000004">
    <property type="protein sequence ID" value="NKE18252.1"/>
    <property type="molecule type" value="Genomic_DNA"/>
</dbReference>
<proteinExistence type="predicted"/>
<evidence type="ECO:0000313" key="4">
    <source>
        <dbReference type="Proteomes" id="UP001138708"/>
    </source>
</evidence>
<dbReference type="EMBL" id="JAAEDK010000031">
    <property type="protein sequence ID" value="MBR0660484.1"/>
    <property type="molecule type" value="Genomic_DNA"/>
</dbReference>
<keyword evidence="3" id="KW-1185">Reference proteome</keyword>
<reference evidence="1" key="3">
    <citation type="journal article" date="2021" name="Syst. Appl. Microbiol.">
        <title>Roseomonas hellenica sp. nov., isolated from roots of wild-growing Alkanna tinctoria.</title>
        <authorList>
            <person name="Rat A."/>
            <person name="Naranjo H.D."/>
            <person name="Lebbe L."/>
            <person name="Cnockaert M."/>
            <person name="Krigas N."/>
            <person name="Grigoriadou K."/>
            <person name="Maloupa E."/>
            <person name="Willems A."/>
        </authorList>
    </citation>
    <scope>NUCLEOTIDE SEQUENCE</scope>
    <source>
        <strain evidence="1">LMG 31161</strain>
    </source>
</reference>
<dbReference type="Proteomes" id="UP001138708">
    <property type="component" value="Unassembled WGS sequence"/>
</dbReference>
<dbReference type="AlphaFoldDB" id="A0A9X9WJH4"/>
<organism evidence="1 4">
    <name type="scientific">Neoroseomonas oryzicola</name>
    <dbReference type="NCBI Taxonomy" id="535904"/>
    <lineage>
        <taxon>Bacteria</taxon>
        <taxon>Pseudomonadati</taxon>
        <taxon>Pseudomonadota</taxon>
        <taxon>Alphaproteobacteria</taxon>
        <taxon>Acetobacterales</taxon>
        <taxon>Acetobacteraceae</taxon>
        <taxon>Neoroseomonas</taxon>
    </lineage>
</organism>